<dbReference type="SMART" id="SM00875">
    <property type="entry name" value="BACK"/>
    <property type="match status" value="1"/>
</dbReference>
<keyword evidence="1" id="KW-0175">Coiled coil</keyword>
<organism evidence="3">
    <name type="scientific">Heligmosomoides polygyrus</name>
    <name type="common">Parasitic roundworm</name>
    <dbReference type="NCBI Taxonomy" id="6339"/>
    <lineage>
        <taxon>Eukaryota</taxon>
        <taxon>Metazoa</taxon>
        <taxon>Ecdysozoa</taxon>
        <taxon>Nematoda</taxon>
        <taxon>Chromadorea</taxon>
        <taxon>Rhabditida</taxon>
        <taxon>Rhabditina</taxon>
        <taxon>Rhabditomorpha</taxon>
        <taxon>Strongyloidea</taxon>
        <taxon>Heligmosomidae</taxon>
        <taxon>Heligmosomoides</taxon>
    </lineage>
</organism>
<dbReference type="WBParaSite" id="HPBE_0001942801-mRNA-1">
    <property type="protein sequence ID" value="HPBE_0001942801-mRNA-1"/>
    <property type="gene ID" value="HPBE_0001942801"/>
</dbReference>
<accession>A0A3P8C9Z2</accession>
<feature type="domain" description="BACK" evidence="2">
    <location>
        <begin position="114"/>
        <end position="220"/>
    </location>
</feature>
<evidence type="ECO:0000313" key="3">
    <source>
        <dbReference type="EMBL" id="VDP15075.1"/>
    </source>
</evidence>
<evidence type="ECO:0000313" key="5">
    <source>
        <dbReference type="WBParaSite" id="HPBE_0001942801-mRNA-1"/>
    </source>
</evidence>
<sequence>MQVIHSQRSRQRLDGRVDSDMGLRERTRVRFRRGLGDLLGGLFSQFSQMKTPSKDSGSSVLGMTPYIYTGKLELSTYKVEDLVAILQLAHEYGLVNIQQPIVDYLKKKLDISNVLIILRTAALLFDDLTESCMKFADQHASDVLASKNFLTLQQKAVEEVLTRDSFYAPEIDIFKAICEWIRAQPLAKETSPETLIERFISKKCLRLDLIHQKELLSTVRHSELFAANSVAFRDFILDALNRKCEGTVSDMRGAVVLNENVATVARGAAVVEGENRDKLLRAAHGNRYDGNTSLTRHRIGQTEGIVVQLGRPYTINSVILQIGDCGTGATYSYKIELEKEREAHKITASEKKNLEKVMWDAEQQLTRTEEEVQKLTEKLDIVAKQRQTAEEGKAEVEEQLRKPVNASSLDQSALAKELSGARTLCAQRLAEMTRLQAVVKSLEDKVQSLESGSSQLTQKLTMEELHFHFVRCYLEGRMEYPLLSDQGTQGASKMLKMLGSMKFLRSMLSCKSWCTLSSQQKRLRWKRLEKRMPFEIDAVMAEMKRAENKLNALSARVRELEEKHVEIQKAMEAECKEKVSNYEAHDAELQEELSAANEKNAELKTLSSAHLKEGETVQVLKKELAAVSLSADYLKEEER</sequence>
<dbReference type="Pfam" id="PF07707">
    <property type="entry name" value="BACK"/>
    <property type="match status" value="1"/>
</dbReference>
<reference evidence="5" key="2">
    <citation type="submission" date="2019-09" db="UniProtKB">
        <authorList>
            <consortium name="WormBaseParasite"/>
        </authorList>
    </citation>
    <scope>IDENTIFICATION</scope>
</reference>
<evidence type="ECO:0000313" key="4">
    <source>
        <dbReference type="Proteomes" id="UP000050761"/>
    </source>
</evidence>
<feature type="coiled-coil region" evidence="1">
    <location>
        <begin position="536"/>
        <end position="606"/>
    </location>
</feature>
<dbReference type="Gene3D" id="3.30.710.10">
    <property type="entry name" value="Potassium Channel Kv1.1, Chain A"/>
    <property type="match status" value="1"/>
</dbReference>
<dbReference type="Gene3D" id="1.25.40.420">
    <property type="match status" value="1"/>
</dbReference>
<proteinExistence type="predicted"/>
<feature type="coiled-coil region" evidence="1">
    <location>
        <begin position="432"/>
        <end position="459"/>
    </location>
</feature>
<name>A0A3P8C9Z2_HELPZ</name>
<dbReference type="GO" id="GO:0005737">
    <property type="term" value="C:cytoplasm"/>
    <property type="evidence" value="ECO:0007669"/>
    <property type="project" value="TreeGrafter"/>
</dbReference>
<dbReference type="InterPro" id="IPR011705">
    <property type="entry name" value="BACK"/>
</dbReference>
<protein>
    <submittedName>
        <fullName evidence="5">BACK domain-containing protein</fullName>
    </submittedName>
</protein>
<dbReference type="InterPro" id="IPR052407">
    <property type="entry name" value="BTB_POZ_domain_cont_9"/>
</dbReference>
<feature type="coiled-coil region" evidence="1">
    <location>
        <begin position="351"/>
        <end position="402"/>
    </location>
</feature>
<keyword evidence="4" id="KW-1185">Reference proteome</keyword>
<dbReference type="EMBL" id="UZAH01031348">
    <property type="protein sequence ID" value="VDP15075.1"/>
    <property type="molecule type" value="Genomic_DNA"/>
</dbReference>
<evidence type="ECO:0000256" key="1">
    <source>
        <dbReference type="SAM" id="Coils"/>
    </source>
</evidence>
<dbReference type="InterPro" id="IPR011333">
    <property type="entry name" value="SKP1/BTB/POZ_sf"/>
</dbReference>
<dbReference type="PANTHER" id="PTHR46306">
    <property type="entry name" value="BTB/POZ DOMAIN-CONTAINING PROTEIN 9"/>
    <property type="match status" value="1"/>
</dbReference>
<dbReference type="PANTHER" id="PTHR46306:SF1">
    <property type="entry name" value="BTB_POZ DOMAIN-CONTAINING PROTEIN 9"/>
    <property type="match status" value="1"/>
</dbReference>
<dbReference type="Proteomes" id="UP000050761">
    <property type="component" value="Unassembled WGS sequence"/>
</dbReference>
<gene>
    <name evidence="3" type="ORF">HPBE_LOCUS19427</name>
</gene>
<dbReference type="OrthoDB" id="5830191at2759"/>
<dbReference type="AlphaFoldDB" id="A0A3P8C9Z2"/>
<reference evidence="3 4" key="1">
    <citation type="submission" date="2018-11" db="EMBL/GenBank/DDBJ databases">
        <authorList>
            <consortium name="Pathogen Informatics"/>
        </authorList>
    </citation>
    <scope>NUCLEOTIDE SEQUENCE [LARGE SCALE GENOMIC DNA]</scope>
</reference>
<evidence type="ECO:0000259" key="2">
    <source>
        <dbReference type="SMART" id="SM00875"/>
    </source>
</evidence>